<organism evidence="2 3">
    <name type="scientific">Paludisphaera mucosa</name>
    <dbReference type="NCBI Taxonomy" id="3030827"/>
    <lineage>
        <taxon>Bacteria</taxon>
        <taxon>Pseudomonadati</taxon>
        <taxon>Planctomycetota</taxon>
        <taxon>Planctomycetia</taxon>
        <taxon>Isosphaerales</taxon>
        <taxon>Isosphaeraceae</taxon>
        <taxon>Paludisphaera</taxon>
    </lineage>
</organism>
<dbReference type="RefSeq" id="WP_277864789.1">
    <property type="nucleotide sequence ID" value="NZ_JARRAG010000007.1"/>
</dbReference>
<gene>
    <name evidence="2" type="ORF">PZE19_32300</name>
</gene>
<reference evidence="2 3" key="1">
    <citation type="submission" date="2023-03" db="EMBL/GenBank/DDBJ databases">
        <title>Paludisphaera mucosa sp. nov. a novel planctomycete from northern fen.</title>
        <authorList>
            <person name="Ivanova A."/>
        </authorList>
    </citation>
    <scope>NUCLEOTIDE SEQUENCE [LARGE SCALE GENOMIC DNA]</scope>
    <source>
        <strain evidence="2 3">Pla2</strain>
    </source>
</reference>
<feature type="compositionally biased region" description="Basic and acidic residues" evidence="1">
    <location>
        <begin position="10"/>
        <end position="20"/>
    </location>
</feature>
<evidence type="ECO:0000313" key="3">
    <source>
        <dbReference type="Proteomes" id="UP001216907"/>
    </source>
</evidence>
<protein>
    <submittedName>
        <fullName evidence="2">Uncharacterized protein</fullName>
    </submittedName>
</protein>
<evidence type="ECO:0000256" key="1">
    <source>
        <dbReference type="SAM" id="MobiDB-lite"/>
    </source>
</evidence>
<evidence type="ECO:0000313" key="2">
    <source>
        <dbReference type="EMBL" id="MDG3008471.1"/>
    </source>
</evidence>
<sequence length="111" mass="12445">MSSFKNILKTHKESQEHPVEELPPPSPAPTSTAPVGEVVKLKRPADKPADAKKKRGRPSGKRSDSEFNQVTAYIRKDTHIGVQMLLLKEGKVRDFSELVEDLLAKWVKSRT</sequence>
<keyword evidence="3" id="KW-1185">Reference proteome</keyword>
<name>A0ABT6FLV3_9BACT</name>
<proteinExistence type="predicted"/>
<accession>A0ABT6FLV3</accession>
<dbReference type="Proteomes" id="UP001216907">
    <property type="component" value="Unassembled WGS sequence"/>
</dbReference>
<feature type="compositionally biased region" description="Basic and acidic residues" evidence="1">
    <location>
        <begin position="39"/>
        <end position="51"/>
    </location>
</feature>
<dbReference type="EMBL" id="JARRAG010000007">
    <property type="protein sequence ID" value="MDG3008471.1"/>
    <property type="molecule type" value="Genomic_DNA"/>
</dbReference>
<feature type="region of interest" description="Disordered" evidence="1">
    <location>
        <begin position="1"/>
        <end position="68"/>
    </location>
</feature>
<comment type="caution">
    <text evidence="2">The sequence shown here is derived from an EMBL/GenBank/DDBJ whole genome shotgun (WGS) entry which is preliminary data.</text>
</comment>